<organism evidence="2 3">
    <name type="scientific">Fasciola gigantica</name>
    <name type="common">Giant liver fluke</name>
    <dbReference type="NCBI Taxonomy" id="46835"/>
    <lineage>
        <taxon>Eukaryota</taxon>
        <taxon>Metazoa</taxon>
        <taxon>Spiralia</taxon>
        <taxon>Lophotrochozoa</taxon>
        <taxon>Platyhelminthes</taxon>
        <taxon>Trematoda</taxon>
        <taxon>Digenea</taxon>
        <taxon>Plagiorchiida</taxon>
        <taxon>Echinostomata</taxon>
        <taxon>Echinostomatoidea</taxon>
        <taxon>Fasciolidae</taxon>
        <taxon>Fasciola</taxon>
    </lineage>
</organism>
<name>A0A504YTK7_FASGI</name>
<proteinExistence type="predicted"/>
<feature type="signal peptide" evidence="1">
    <location>
        <begin position="1"/>
        <end position="16"/>
    </location>
</feature>
<sequence>MWFSLIILLPPPPLLPVTCFILGLDDNDYHCEAEERSVSASRYPLLPNAIRLYPTNQPQHRSPSFPDFFMSSGTHCGLDGLTNGPYKLHASPGVLFNSPQPVWTDLTQSDHP</sequence>
<dbReference type="AlphaFoldDB" id="A0A504YTK7"/>
<keyword evidence="1" id="KW-0732">Signal</keyword>
<evidence type="ECO:0000256" key="1">
    <source>
        <dbReference type="SAM" id="SignalP"/>
    </source>
</evidence>
<evidence type="ECO:0000313" key="3">
    <source>
        <dbReference type="Proteomes" id="UP000316759"/>
    </source>
</evidence>
<dbReference type="EMBL" id="SUNJ01008349">
    <property type="protein sequence ID" value="TPP61317.1"/>
    <property type="molecule type" value="Genomic_DNA"/>
</dbReference>
<accession>A0A504YTK7</accession>
<feature type="chain" id="PRO_5021326950" evidence="1">
    <location>
        <begin position="17"/>
        <end position="112"/>
    </location>
</feature>
<evidence type="ECO:0000313" key="2">
    <source>
        <dbReference type="EMBL" id="TPP61317.1"/>
    </source>
</evidence>
<comment type="caution">
    <text evidence="2">The sequence shown here is derived from an EMBL/GenBank/DDBJ whole genome shotgun (WGS) entry which is preliminary data.</text>
</comment>
<dbReference type="Proteomes" id="UP000316759">
    <property type="component" value="Unassembled WGS sequence"/>
</dbReference>
<protein>
    <submittedName>
        <fullName evidence="2">Uncharacterized protein</fullName>
    </submittedName>
</protein>
<gene>
    <name evidence="2" type="ORF">FGIG_04942</name>
</gene>
<reference evidence="2 3" key="1">
    <citation type="submission" date="2019-04" db="EMBL/GenBank/DDBJ databases">
        <title>Annotation for the trematode Fasciola gigantica.</title>
        <authorList>
            <person name="Choi Y.-J."/>
        </authorList>
    </citation>
    <scope>NUCLEOTIDE SEQUENCE [LARGE SCALE GENOMIC DNA]</scope>
    <source>
        <strain evidence="2">Uganda_cow_1</strain>
    </source>
</reference>
<keyword evidence="3" id="KW-1185">Reference proteome</keyword>